<dbReference type="EMBL" id="JBBWWR010000006">
    <property type="protein sequence ID" value="KAK8964652.1"/>
    <property type="molecule type" value="Genomic_DNA"/>
</dbReference>
<keyword evidence="2" id="KW-0472">Membrane</keyword>
<dbReference type="InterPro" id="IPR002528">
    <property type="entry name" value="MATE_fam"/>
</dbReference>
<feature type="transmembrane region" description="Helical" evidence="2">
    <location>
        <begin position="73"/>
        <end position="100"/>
    </location>
</feature>
<reference evidence="3 4" key="1">
    <citation type="journal article" date="2022" name="Nat. Plants">
        <title>Genomes of leafy and leafless Platanthera orchids illuminate the evolution of mycoheterotrophy.</title>
        <authorList>
            <person name="Li M.H."/>
            <person name="Liu K.W."/>
            <person name="Li Z."/>
            <person name="Lu H.C."/>
            <person name="Ye Q.L."/>
            <person name="Zhang D."/>
            <person name="Wang J.Y."/>
            <person name="Li Y.F."/>
            <person name="Zhong Z.M."/>
            <person name="Liu X."/>
            <person name="Yu X."/>
            <person name="Liu D.K."/>
            <person name="Tu X.D."/>
            <person name="Liu B."/>
            <person name="Hao Y."/>
            <person name="Liao X.Y."/>
            <person name="Jiang Y.T."/>
            <person name="Sun W.H."/>
            <person name="Chen J."/>
            <person name="Chen Y.Q."/>
            <person name="Ai Y."/>
            <person name="Zhai J.W."/>
            <person name="Wu S.S."/>
            <person name="Zhou Z."/>
            <person name="Hsiao Y.Y."/>
            <person name="Wu W.L."/>
            <person name="Chen Y.Y."/>
            <person name="Lin Y.F."/>
            <person name="Hsu J.L."/>
            <person name="Li C.Y."/>
            <person name="Wang Z.W."/>
            <person name="Zhao X."/>
            <person name="Zhong W.Y."/>
            <person name="Ma X.K."/>
            <person name="Ma L."/>
            <person name="Huang J."/>
            <person name="Chen G.Z."/>
            <person name="Huang M.Z."/>
            <person name="Huang L."/>
            <person name="Peng D.H."/>
            <person name="Luo Y.B."/>
            <person name="Zou S.Q."/>
            <person name="Chen S.P."/>
            <person name="Lan S."/>
            <person name="Tsai W.C."/>
            <person name="Van de Peer Y."/>
            <person name="Liu Z.J."/>
        </authorList>
    </citation>
    <scope>NUCLEOTIDE SEQUENCE [LARGE SCALE GENOMIC DNA]</scope>
    <source>
        <strain evidence="3">Lor288</strain>
    </source>
</reference>
<organism evidence="3 4">
    <name type="scientific">Platanthera guangdongensis</name>
    <dbReference type="NCBI Taxonomy" id="2320717"/>
    <lineage>
        <taxon>Eukaryota</taxon>
        <taxon>Viridiplantae</taxon>
        <taxon>Streptophyta</taxon>
        <taxon>Embryophyta</taxon>
        <taxon>Tracheophyta</taxon>
        <taxon>Spermatophyta</taxon>
        <taxon>Magnoliopsida</taxon>
        <taxon>Liliopsida</taxon>
        <taxon>Asparagales</taxon>
        <taxon>Orchidaceae</taxon>
        <taxon>Orchidoideae</taxon>
        <taxon>Orchideae</taxon>
        <taxon>Orchidinae</taxon>
        <taxon>Platanthera</taxon>
    </lineage>
</organism>
<evidence type="ECO:0000256" key="2">
    <source>
        <dbReference type="SAM" id="Phobius"/>
    </source>
</evidence>
<dbReference type="PANTHER" id="PTHR11206">
    <property type="entry name" value="MULTIDRUG RESISTANCE PROTEIN"/>
    <property type="match status" value="1"/>
</dbReference>
<feature type="transmembrane region" description="Helical" evidence="2">
    <location>
        <begin position="112"/>
        <end position="133"/>
    </location>
</feature>
<dbReference type="Pfam" id="PF01554">
    <property type="entry name" value="MatE"/>
    <property type="match status" value="1"/>
</dbReference>
<gene>
    <name evidence="3" type="ORF">KSP40_PGU019979</name>
</gene>
<evidence type="ECO:0000313" key="3">
    <source>
        <dbReference type="EMBL" id="KAK8964652.1"/>
    </source>
</evidence>
<accession>A0ABR2MKF2</accession>
<comment type="similarity">
    <text evidence="1">Belongs to the multi antimicrobial extrusion (MATE) (TC 2.A.66.1) family.</text>
</comment>
<keyword evidence="4" id="KW-1185">Reference proteome</keyword>
<keyword evidence="2" id="KW-0812">Transmembrane</keyword>
<feature type="transmembrane region" description="Helical" evidence="2">
    <location>
        <begin position="43"/>
        <end position="61"/>
    </location>
</feature>
<evidence type="ECO:0000256" key="1">
    <source>
        <dbReference type="ARBA" id="ARBA00010199"/>
    </source>
</evidence>
<proteinExistence type="inferred from homology"/>
<dbReference type="Proteomes" id="UP001412067">
    <property type="component" value="Unassembled WGS sequence"/>
</dbReference>
<comment type="caution">
    <text evidence="3">The sequence shown here is derived from an EMBL/GenBank/DDBJ whole genome shotgun (WGS) entry which is preliminary data.</text>
</comment>
<sequence length="206" mass="22925">MLGIYMQRSGVILLTACIFLLPIYIFATPVLRLLGEGETIAVHAWRFSLYTIPQLFMYGLNFPIQFLQSQSKVMAMSCITAAAVLLHILLSWLLIVWLGLGLGGASISLNVSSWFVVIAQFVYIAMGSCPGAWNPGTASAAELSFQGLGRIYQALHCFRCYEYRHFIFLIIMAGLLKNAQISVAAISICMNLHGWEIMIFIGFMLR</sequence>
<evidence type="ECO:0000313" key="4">
    <source>
        <dbReference type="Proteomes" id="UP001412067"/>
    </source>
</evidence>
<protein>
    <submittedName>
        <fullName evidence="3">Uncharacterized protein</fullName>
    </submittedName>
</protein>
<name>A0ABR2MKF2_9ASPA</name>
<keyword evidence="2" id="KW-1133">Transmembrane helix</keyword>